<evidence type="ECO:0000256" key="1">
    <source>
        <dbReference type="SAM" id="MobiDB-lite"/>
    </source>
</evidence>
<dbReference type="Proteomes" id="UP000538929">
    <property type="component" value="Unassembled WGS sequence"/>
</dbReference>
<comment type="caution">
    <text evidence="2">The sequence shown here is derived from an EMBL/GenBank/DDBJ whole genome shotgun (WGS) entry which is preliminary data.</text>
</comment>
<reference evidence="3" key="1">
    <citation type="submission" date="2019-10" db="EMBL/GenBank/DDBJ databases">
        <title>Streptomyces sp. nov., a novel actinobacterium isolated from alkaline environment.</title>
        <authorList>
            <person name="Golinska P."/>
        </authorList>
    </citation>
    <scope>NUCLEOTIDE SEQUENCE [LARGE SCALE GENOMIC DNA]</scope>
    <source>
        <strain evidence="3">DSM 42118</strain>
    </source>
</reference>
<sequence length="173" mass="18394">MTETTAVPAPRAVPADTGPTDGGGPSPTPTPALLTPGEAARALTDAPVRLTRGFLGLDPVTRNTALLARQITDREIRVTRYDRALLGYTVNPLQPRQVMVATTSTDPAPLEALLDFLAVYQRATSFVAEVPDGSPVLTALEGCGFIPGGILRGHLFHTGRYRDVLVLHTDREG</sequence>
<proteinExistence type="predicted"/>
<feature type="compositionally biased region" description="Low complexity" evidence="1">
    <location>
        <begin position="1"/>
        <end position="19"/>
    </location>
</feature>
<gene>
    <name evidence="2" type="ORF">FNQ90_18605</name>
</gene>
<evidence type="ECO:0000313" key="2">
    <source>
        <dbReference type="EMBL" id="MBB0246061.1"/>
    </source>
</evidence>
<dbReference type="EMBL" id="VKHT01000717">
    <property type="protein sequence ID" value="MBB0246061.1"/>
    <property type="molecule type" value="Genomic_DNA"/>
</dbReference>
<evidence type="ECO:0008006" key="4">
    <source>
        <dbReference type="Google" id="ProtNLM"/>
    </source>
</evidence>
<dbReference type="RefSeq" id="WP_182607457.1">
    <property type="nucleotide sequence ID" value="NZ_VKHT01000717.1"/>
</dbReference>
<accession>A0A7W3TFX2</accession>
<feature type="region of interest" description="Disordered" evidence="1">
    <location>
        <begin position="1"/>
        <end position="33"/>
    </location>
</feature>
<dbReference type="AlphaFoldDB" id="A0A7W3TFX2"/>
<protein>
    <recommendedName>
        <fullName evidence="4">GNAT family N-acetyltransferase</fullName>
    </recommendedName>
</protein>
<keyword evidence="3" id="KW-1185">Reference proteome</keyword>
<name>A0A7W3TFX2_9ACTN</name>
<evidence type="ECO:0000313" key="3">
    <source>
        <dbReference type="Proteomes" id="UP000538929"/>
    </source>
</evidence>
<organism evidence="2 3">
    <name type="scientific">Streptomyces alkaliphilus</name>
    <dbReference type="NCBI Taxonomy" id="1472722"/>
    <lineage>
        <taxon>Bacteria</taxon>
        <taxon>Bacillati</taxon>
        <taxon>Actinomycetota</taxon>
        <taxon>Actinomycetes</taxon>
        <taxon>Kitasatosporales</taxon>
        <taxon>Streptomycetaceae</taxon>
        <taxon>Streptomyces</taxon>
    </lineage>
</organism>